<dbReference type="EMBL" id="MLJW01000437">
    <property type="protein sequence ID" value="OIQ87166.1"/>
    <property type="molecule type" value="Genomic_DNA"/>
</dbReference>
<protein>
    <submittedName>
        <fullName evidence="1">Uncharacterized protein</fullName>
    </submittedName>
</protein>
<evidence type="ECO:0000313" key="1">
    <source>
        <dbReference type="EMBL" id="OIQ87166.1"/>
    </source>
</evidence>
<comment type="caution">
    <text evidence="1">The sequence shown here is derived from an EMBL/GenBank/DDBJ whole genome shotgun (WGS) entry which is preliminary data.</text>
</comment>
<dbReference type="AlphaFoldDB" id="A0A1J5QU30"/>
<name>A0A1J5QU30_9ZZZZ</name>
<reference evidence="1" key="1">
    <citation type="submission" date="2016-10" db="EMBL/GenBank/DDBJ databases">
        <title>Sequence of Gallionella enrichment culture.</title>
        <authorList>
            <person name="Poehlein A."/>
            <person name="Muehling M."/>
            <person name="Daniel R."/>
        </authorList>
    </citation>
    <scope>NUCLEOTIDE SEQUENCE</scope>
</reference>
<proteinExistence type="predicted"/>
<sequence length="301" mass="32097">MHFLEIALGPCARLGILVPVPRRGEEQTLRGRQADAVDVGDEQQQTGQFHGLGHAELIGLLDGVIRIAPGVGQAENLGLGGLRLQQIRRKIGCAQRRQDLPHHLAAIGIDHLGRLAFQGLAEGVIGREEIPALATVLDHRARGAACQCRGVVGVHHGVGCALLADDARRACADHEERFLVLRSDRLHRQSRGAVGAADQHVHAVLREIFLGLARGQVGLVLVVEGQQLDLAAQHRAAEVVDGHLHGGDAAGAVHRGIDPGHIRDEADFDGRFSPCQGCGAQSQGERPCQCLEFHANLLLCG</sequence>
<gene>
    <name evidence="1" type="ORF">GALL_309930</name>
</gene>
<accession>A0A1J5QU30</accession>
<organism evidence="1">
    <name type="scientific">mine drainage metagenome</name>
    <dbReference type="NCBI Taxonomy" id="410659"/>
    <lineage>
        <taxon>unclassified sequences</taxon>
        <taxon>metagenomes</taxon>
        <taxon>ecological metagenomes</taxon>
    </lineage>
</organism>